<dbReference type="PANTHER" id="PTHR42872">
    <property type="entry name" value="PROTEIN-GLUTAMATE METHYLESTERASE/PROTEIN-GLUTAMINE GLUTAMINASE"/>
    <property type="match status" value="1"/>
</dbReference>
<dbReference type="CDD" id="cd16433">
    <property type="entry name" value="CheB"/>
    <property type="match status" value="1"/>
</dbReference>
<protein>
    <recommendedName>
        <fullName evidence="2">protein-glutamate methylesterase</fullName>
        <ecNumber evidence="2">3.1.1.61</ecNumber>
    </recommendedName>
</protein>
<dbReference type="GO" id="GO:0005737">
    <property type="term" value="C:cytoplasm"/>
    <property type="evidence" value="ECO:0007669"/>
    <property type="project" value="InterPro"/>
</dbReference>
<dbReference type="EMBL" id="BMCU01000006">
    <property type="protein sequence ID" value="GGG25603.1"/>
    <property type="molecule type" value="Genomic_DNA"/>
</dbReference>
<dbReference type="GO" id="GO:0006935">
    <property type="term" value="P:chemotaxis"/>
    <property type="evidence" value="ECO:0007669"/>
    <property type="project" value="UniProtKB-UniRule"/>
</dbReference>
<dbReference type="RefSeq" id="WP_188547100.1">
    <property type="nucleotide sequence ID" value="NZ_BMCU01000006.1"/>
</dbReference>
<organism evidence="6 7">
    <name type="scientific">Rhodococcoides trifolii</name>
    <dbReference type="NCBI Taxonomy" id="908250"/>
    <lineage>
        <taxon>Bacteria</taxon>
        <taxon>Bacillati</taxon>
        <taxon>Actinomycetota</taxon>
        <taxon>Actinomycetes</taxon>
        <taxon>Mycobacteriales</taxon>
        <taxon>Nocardiaceae</taxon>
        <taxon>Rhodococcoides</taxon>
    </lineage>
</organism>
<evidence type="ECO:0000256" key="3">
    <source>
        <dbReference type="ARBA" id="ARBA00048267"/>
    </source>
</evidence>
<accession>A0A917G7F4</accession>
<proteinExistence type="predicted"/>
<evidence type="ECO:0000313" key="7">
    <source>
        <dbReference type="Proteomes" id="UP000654257"/>
    </source>
</evidence>
<dbReference type="AlphaFoldDB" id="A0A917G7F4"/>
<feature type="active site" evidence="4">
    <location>
        <position position="134"/>
    </location>
</feature>
<sequence>MADFRSPGVVAVGASAGGVQALTEFVAHLPADFPYAVLVVLHMPDNGTSALSHILHRSGPLPAYSAVDGAPLRAGTVCTAEPGHHLLEGDGIVVVGTGPTESSHRPSINALFRSVALHSGPRGVAVLLSGVGDDGVDGLTAVQARGGVTIAQQARDALYPSLPNHAVETVGVDLVLTVAEMGPVLAAMGDRDRPDAVVAPADDRLVRENHIATGRIDADIEGDRIGRPSGYVCPDCGGALLQVGDDHRYRCRIGHAWTGAALLDAYDADVDRALSVALRSLHDRAHLAAAMALTGKPEHLQNRYRRTAREARRAADVLRSALR</sequence>
<dbReference type="PANTHER" id="PTHR42872:SF6">
    <property type="entry name" value="PROTEIN-GLUTAMATE METHYLESTERASE_PROTEIN-GLUTAMINE GLUTAMINASE"/>
    <property type="match status" value="1"/>
</dbReference>
<keyword evidence="4" id="KW-0145">Chemotaxis</keyword>
<comment type="catalytic activity">
    <reaction evidence="3">
        <text>[protein]-L-glutamate 5-O-methyl ester + H2O = L-glutamyl-[protein] + methanol + H(+)</text>
        <dbReference type="Rhea" id="RHEA:23236"/>
        <dbReference type="Rhea" id="RHEA-COMP:10208"/>
        <dbReference type="Rhea" id="RHEA-COMP:10311"/>
        <dbReference type="ChEBI" id="CHEBI:15377"/>
        <dbReference type="ChEBI" id="CHEBI:15378"/>
        <dbReference type="ChEBI" id="CHEBI:17790"/>
        <dbReference type="ChEBI" id="CHEBI:29973"/>
        <dbReference type="ChEBI" id="CHEBI:82795"/>
        <dbReference type="EC" id="3.1.1.61"/>
    </reaction>
</comment>
<evidence type="ECO:0000313" key="6">
    <source>
        <dbReference type="EMBL" id="GGG25603.1"/>
    </source>
</evidence>
<keyword evidence="1 4" id="KW-0378">Hydrolase</keyword>
<dbReference type="InterPro" id="IPR011247">
    <property type="entry name" value="Chemotax_prot-Glu_Me-esterase"/>
</dbReference>
<reference evidence="6" key="2">
    <citation type="submission" date="2020-09" db="EMBL/GenBank/DDBJ databases">
        <authorList>
            <person name="Sun Q."/>
            <person name="Sedlacek I."/>
        </authorList>
    </citation>
    <scope>NUCLEOTIDE SEQUENCE</scope>
    <source>
        <strain evidence="6">CCM 7905</strain>
    </source>
</reference>
<feature type="active site" evidence="4">
    <location>
        <position position="42"/>
    </location>
</feature>
<dbReference type="Proteomes" id="UP000654257">
    <property type="component" value="Unassembled WGS sequence"/>
</dbReference>
<evidence type="ECO:0000259" key="5">
    <source>
        <dbReference type="PROSITE" id="PS50122"/>
    </source>
</evidence>
<dbReference type="EC" id="3.1.1.61" evidence="2"/>
<dbReference type="GO" id="GO:0008984">
    <property type="term" value="F:protein-glutamate methylesterase activity"/>
    <property type="evidence" value="ECO:0007669"/>
    <property type="project" value="UniProtKB-EC"/>
</dbReference>
<evidence type="ECO:0000256" key="4">
    <source>
        <dbReference type="PROSITE-ProRule" id="PRU00050"/>
    </source>
</evidence>
<keyword evidence="7" id="KW-1185">Reference proteome</keyword>
<dbReference type="Gene3D" id="3.40.50.180">
    <property type="entry name" value="Methylesterase CheB, C-terminal domain"/>
    <property type="match status" value="1"/>
</dbReference>
<dbReference type="InterPro" id="IPR000673">
    <property type="entry name" value="Sig_transdc_resp-reg_Me-estase"/>
</dbReference>
<reference evidence="6" key="1">
    <citation type="journal article" date="2014" name="Int. J. Syst. Evol. Microbiol.">
        <title>Complete genome sequence of Corynebacterium casei LMG S-19264T (=DSM 44701T), isolated from a smear-ripened cheese.</title>
        <authorList>
            <consortium name="US DOE Joint Genome Institute (JGI-PGF)"/>
            <person name="Walter F."/>
            <person name="Albersmeier A."/>
            <person name="Kalinowski J."/>
            <person name="Ruckert C."/>
        </authorList>
    </citation>
    <scope>NUCLEOTIDE SEQUENCE</scope>
    <source>
        <strain evidence="6">CCM 7905</strain>
    </source>
</reference>
<comment type="caution">
    <text evidence="6">The sequence shown here is derived from an EMBL/GenBank/DDBJ whole genome shotgun (WGS) entry which is preliminary data.</text>
</comment>
<evidence type="ECO:0000256" key="1">
    <source>
        <dbReference type="ARBA" id="ARBA00022801"/>
    </source>
</evidence>
<name>A0A917G7F4_9NOCA</name>
<dbReference type="Pfam" id="PF01339">
    <property type="entry name" value="CheB_methylest"/>
    <property type="match status" value="1"/>
</dbReference>
<dbReference type="PIRSF" id="PIRSF036461">
    <property type="entry name" value="Chmtx_methlestr"/>
    <property type="match status" value="1"/>
</dbReference>
<feature type="active site" evidence="4">
    <location>
        <position position="15"/>
    </location>
</feature>
<dbReference type="PROSITE" id="PS50122">
    <property type="entry name" value="CHEB"/>
    <property type="match status" value="1"/>
</dbReference>
<dbReference type="GO" id="GO:0000156">
    <property type="term" value="F:phosphorelay response regulator activity"/>
    <property type="evidence" value="ECO:0007669"/>
    <property type="project" value="InterPro"/>
</dbReference>
<gene>
    <name evidence="6" type="primary">cheB</name>
    <name evidence="6" type="ORF">GCM10007304_44300</name>
</gene>
<dbReference type="SUPFAM" id="SSF52738">
    <property type="entry name" value="Methylesterase CheB, C-terminal domain"/>
    <property type="match status" value="1"/>
</dbReference>
<dbReference type="InterPro" id="IPR035909">
    <property type="entry name" value="CheB_C"/>
</dbReference>
<evidence type="ECO:0000256" key="2">
    <source>
        <dbReference type="ARBA" id="ARBA00039140"/>
    </source>
</evidence>
<feature type="domain" description="CheB-type methylesterase" evidence="5">
    <location>
        <begin position="3"/>
        <end position="192"/>
    </location>
</feature>